<protein>
    <submittedName>
        <fullName evidence="2">Uncharacterized protein</fullName>
    </submittedName>
</protein>
<proteinExistence type="predicted"/>
<dbReference type="EMBL" id="JACEIK010001461">
    <property type="protein sequence ID" value="MCD7469599.1"/>
    <property type="molecule type" value="Genomic_DNA"/>
</dbReference>
<feature type="region of interest" description="Disordered" evidence="1">
    <location>
        <begin position="60"/>
        <end position="105"/>
    </location>
</feature>
<keyword evidence="3" id="KW-1185">Reference proteome</keyword>
<evidence type="ECO:0000256" key="1">
    <source>
        <dbReference type="SAM" id="MobiDB-lite"/>
    </source>
</evidence>
<evidence type="ECO:0000313" key="3">
    <source>
        <dbReference type="Proteomes" id="UP000823775"/>
    </source>
</evidence>
<sequence>MGATNRGPENSSRSLPPPSPPRFSNVDETYLPRQQPYGVNSTTQLDHDTIDRIYTNFEEDLEDSQEVQEEKLEETPTPTSSVMESRTFTRATRDERPKRPTVEDVDDLMGDYLGLESSNSNDCDSYISQARDSIRDANGEPQL</sequence>
<organism evidence="2 3">
    <name type="scientific">Datura stramonium</name>
    <name type="common">Jimsonweed</name>
    <name type="synonym">Common thornapple</name>
    <dbReference type="NCBI Taxonomy" id="4076"/>
    <lineage>
        <taxon>Eukaryota</taxon>
        <taxon>Viridiplantae</taxon>
        <taxon>Streptophyta</taxon>
        <taxon>Embryophyta</taxon>
        <taxon>Tracheophyta</taxon>
        <taxon>Spermatophyta</taxon>
        <taxon>Magnoliopsida</taxon>
        <taxon>eudicotyledons</taxon>
        <taxon>Gunneridae</taxon>
        <taxon>Pentapetalae</taxon>
        <taxon>asterids</taxon>
        <taxon>lamiids</taxon>
        <taxon>Solanales</taxon>
        <taxon>Solanaceae</taxon>
        <taxon>Solanoideae</taxon>
        <taxon>Datureae</taxon>
        <taxon>Datura</taxon>
    </lineage>
</organism>
<feature type="compositionally biased region" description="Basic and acidic residues" evidence="1">
    <location>
        <begin position="91"/>
        <end position="102"/>
    </location>
</feature>
<feature type="compositionally biased region" description="Polar residues" evidence="1">
    <location>
        <begin position="76"/>
        <end position="90"/>
    </location>
</feature>
<comment type="caution">
    <text evidence="2">The sequence shown here is derived from an EMBL/GenBank/DDBJ whole genome shotgun (WGS) entry which is preliminary data.</text>
</comment>
<evidence type="ECO:0000313" key="2">
    <source>
        <dbReference type="EMBL" id="MCD7469599.1"/>
    </source>
</evidence>
<reference evidence="2 3" key="1">
    <citation type="journal article" date="2021" name="BMC Genomics">
        <title>Datura genome reveals duplications of psychoactive alkaloid biosynthetic genes and high mutation rate following tissue culture.</title>
        <authorList>
            <person name="Rajewski A."/>
            <person name="Carter-House D."/>
            <person name="Stajich J."/>
            <person name="Litt A."/>
        </authorList>
    </citation>
    <scope>NUCLEOTIDE SEQUENCE [LARGE SCALE GENOMIC DNA]</scope>
    <source>
        <strain evidence="2">AR-01</strain>
    </source>
</reference>
<dbReference type="Proteomes" id="UP000823775">
    <property type="component" value="Unassembled WGS sequence"/>
</dbReference>
<name>A0ABS8TGB0_DATST</name>
<accession>A0ABS8TGB0</accession>
<gene>
    <name evidence="2" type="ORF">HAX54_008740</name>
</gene>
<feature type="region of interest" description="Disordered" evidence="1">
    <location>
        <begin position="1"/>
        <end position="47"/>
    </location>
</feature>